<dbReference type="Pfam" id="PF13621">
    <property type="entry name" value="Cupin_8"/>
    <property type="match status" value="1"/>
</dbReference>
<keyword evidence="3" id="KW-1185">Reference proteome</keyword>
<dbReference type="InterPro" id="IPR003347">
    <property type="entry name" value="JmjC_dom"/>
</dbReference>
<dbReference type="Gene3D" id="2.60.120.650">
    <property type="entry name" value="Cupin"/>
    <property type="match status" value="1"/>
</dbReference>
<name>A0A6A6U7W4_9PEZI</name>
<evidence type="ECO:0000313" key="2">
    <source>
        <dbReference type="EMBL" id="KAF2667527.1"/>
    </source>
</evidence>
<protein>
    <submittedName>
        <fullName evidence="2">Clavaminate synthase-like protein</fullName>
    </submittedName>
</protein>
<dbReference type="PANTHER" id="PTHR12461:SF105">
    <property type="entry name" value="HYPOXIA-INDUCIBLE FACTOR 1-ALPHA INHIBITOR"/>
    <property type="match status" value="1"/>
</dbReference>
<dbReference type="SMART" id="SM00558">
    <property type="entry name" value="JmjC"/>
    <property type="match status" value="1"/>
</dbReference>
<accession>A0A6A6U7W4</accession>
<evidence type="ECO:0000259" key="1">
    <source>
        <dbReference type="PROSITE" id="PS51184"/>
    </source>
</evidence>
<reference evidence="2" key="1">
    <citation type="journal article" date="2020" name="Stud. Mycol.">
        <title>101 Dothideomycetes genomes: a test case for predicting lifestyles and emergence of pathogens.</title>
        <authorList>
            <person name="Haridas S."/>
            <person name="Albert R."/>
            <person name="Binder M."/>
            <person name="Bloem J."/>
            <person name="Labutti K."/>
            <person name="Salamov A."/>
            <person name="Andreopoulos B."/>
            <person name="Baker S."/>
            <person name="Barry K."/>
            <person name="Bills G."/>
            <person name="Bluhm B."/>
            <person name="Cannon C."/>
            <person name="Castanera R."/>
            <person name="Culley D."/>
            <person name="Daum C."/>
            <person name="Ezra D."/>
            <person name="Gonzalez J."/>
            <person name="Henrissat B."/>
            <person name="Kuo A."/>
            <person name="Liang C."/>
            <person name="Lipzen A."/>
            <person name="Lutzoni F."/>
            <person name="Magnuson J."/>
            <person name="Mondo S."/>
            <person name="Nolan M."/>
            <person name="Ohm R."/>
            <person name="Pangilinan J."/>
            <person name="Park H.-J."/>
            <person name="Ramirez L."/>
            <person name="Alfaro M."/>
            <person name="Sun H."/>
            <person name="Tritt A."/>
            <person name="Yoshinaga Y."/>
            <person name="Zwiers L.-H."/>
            <person name="Turgeon B."/>
            <person name="Goodwin S."/>
            <person name="Spatafora J."/>
            <person name="Crous P."/>
            <person name="Grigoriev I."/>
        </authorList>
    </citation>
    <scope>NUCLEOTIDE SEQUENCE</scope>
    <source>
        <strain evidence="2">CBS 115976</strain>
    </source>
</reference>
<proteinExistence type="predicted"/>
<sequence length="286" mass="31801">MRLDFSSLSFLQKPFRFAQFHQRYTSNIPVLFPKGHFAQLPAISRWFEPATFHAEGSATHASKKFNGAYFGTHGNDIHVDIEVTSQRDGVRQFSRGSSPLSAFIAHTQNLTSVGSAQQVYIAQSPLTNLSTTLQADVPVMEMLTQSQNYQADVYGSSLWMGLPPTRTPLHRDPNPNLFVQLAGRKRWRLISPSIGEQVFAAASRGSATIRGEDMMVGKEGDYLDDVVWRGGGEGDTAQGFEADLEEGDGIFVPLGWWHSVRGEGAGINASVNWWFRFRQPKPNHQS</sequence>
<dbReference type="OrthoDB" id="263283at2759"/>
<dbReference type="SUPFAM" id="SSF51197">
    <property type="entry name" value="Clavaminate synthase-like"/>
    <property type="match status" value="1"/>
</dbReference>
<evidence type="ECO:0000313" key="3">
    <source>
        <dbReference type="Proteomes" id="UP000799302"/>
    </source>
</evidence>
<dbReference type="PANTHER" id="PTHR12461">
    <property type="entry name" value="HYPOXIA-INDUCIBLE FACTOR 1 ALPHA INHIBITOR-RELATED"/>
    <property type="match status" value="1"/>
</dbReference>
<organism evidence="2 3">
    <name type="scientific">Microthyrium microscopicum</name>
    <dbReference type="NCBI Taxonomy" id="703497"/>
    <lineage>
        <taxon>Eukaryota</taxon>
        <taxon>Fungi</taxon>
        <taxon>Dikarya</taxon>
        <taxon>Ascomycota</taxon>
        <taxon>Pezizomycotina</taxon>
        <taxon>Dothideomycetes</taxon>
        <taxon>Dothideomycetes incertae sedis</taxon>
        <taxon>Microthyriales</taxon>
        <taxon>Microthyriaceae</taxon>
        <taxon>Microthyrium</taxon>
    </lineage>
</organism>
<dbReference type="PROSITE" id="PS51184">
    <property type="entry name" value="JMJC"/>
    <property type="match status" value="1"/>
</dbReference>
<dbReference type="AlphaFoldDB" id="A0A6A6U7W4"/>
<dbReference type="InterPro" id="IPR041667">
    <property type="entry name" value="Cupin_8"/>
</dbReference>
<feature type="domain" description="JmjC" evidence="1">
    <location>
        <begin position="126"/>
        <end position="286"/>
    </location>
</feature>
<dbReference type="EMBL" id="MU004237">
    <property type="protein sequence ID" value="KAF2667527.1"/>
    <property type="molecule type" value="Genomic_DNA"/>
</dbReference>
<dbReference type="Proteomes" id="UP000799302">
    <property type="component" value="Unassembled WGS sequence"/>
</dbReference>
<gene>
    <name evidence="2" type="ORF">BT63DRAFT_456826</name>
</gene>